<comment type="caution">
    <text evidence="6">The sequence shown here is derived from an EMBL/GenBank/DDBJ whole genome shotgun (WGS) entry which is preliminary data.</text>
</comment>
<dbReference type="SMART" id="SM00382">
    <property type="entry name" value="AAA"/>
    <property type="match status" value="1"/>
</dbReference>
<sequence>MGGPLMSAVITTADLTKSYRGHAAVDSLHLHVPEGVVYGFLGPNGSGKSTTMKMLLGLTRPSRGEVVLFGSRLTAATRGSLASRIGSMVEAPPGYGHLTGKENLRIVQEMLGLPRSSVEEALATVRLTEHQDKLVRRYSLGMKQRLGIAIALVREPELLVLDEPTNGLDPAGIEEIRILLVELARKGITVMVSSHLLDEVDKMADVLGILSSGRMIFQGTRAELFKHSIPDLVIETPDAEAALELEPAAVAVPEGIRLSGIDKDQTAGLVHRMAMAGLPIHEVRRVQQSLEDVFIDLTGRGGQL</sequence>
<evidence type="ECO:0000256" key="1">
    <source>
        <dbReference type="ARBA" id="ARBA00005417"/>
    </source>
</evidence>
<dbReference type="Pfam" id="PF00005">
    <property type="entry name" value="ABC_tran"/>
    <property type="match status" value="1"/>
</dbReference>
<keyword evidence="7" id="KW-1185">Reference proteome</keyword>
<reference evidence="7" key="1">
    <citation type="journal article" date="2019" name="Int. J. Syst. Evol. Microbiol.">
        <title>The Global Catalogue of Microorganisms (GCM) 10K type strain sequencing project: providing services to taxonomists for standard genome sequencing and annotation.</title>
        <authorList>
            <consortium name="The Broad Institute Genomics Platform"/>
            <consortium name="The Broad Institute Genome Sequencing Center for Infectious Disease"/>
            <person name="Wu L."/>
            <person name="Ma J."/>
        </authorList>
    </citation>
    <scope>NUCLEOTIDE SEQUENCE [LARGE SCALE GENOMIC DNA]</scope>
    <source>
        <strain evidence="7">CCM 7044</strain>
    </source>
</reference>
<organism evidence="6 7">
    <name type="scientific">Promicromonospora vindobonensis</name>
    <dbReference type="NCBI Taxonomy" id="195748"/>
    <lineage>
        <taxon>Bacteria</taxon>
        <taxon>Bacillati</taxon>
        <taxon>Actinomycetota</taxon>
        <taxon>Actinomycetes</taxon>
        <taxon>Micrococcales</taxon>
        <taxon>Promicromonosporaceae</taxon>
        <taxon>Promicromonospora</taxon>
    </lineage>
</organism>
<dbReference type="EMBL" id="JBHUOG010000002">
    <property type="protein sequence ID" value="MFD2795267.1"/>
    <property type="molecule type" value="Genomic_DNA"/>
</dbReference>
<dbReference type="PROSITE" id="PS50893">
    <property type="entry name" value="ABC_TRANSPORTER_2"/>
    <property type="match status" value="1"/>
</dbReference>
<dbReference type="InterPro" id="IPR003593">
    <property type="entry name" value="AAA+_ATPase"/>
</dbReference>
<evidence type="ECO:0000256" key="4">
    <source>
        <dbReference type="ARBA" id="ARBA00022840"/>
    </source>
</evidence>
<keyword evidence="2" id="KW-0813">Transport</keyword>
<proteinExistence type="inferred from homology"/>
<feature type="domain" description="ABC transporter" evidence="5">
    <location>
        <begin position="10"/>
        <end position="237"/>
    </location>
</feature>
<evidence type="ECO:0000313" key="7">
    <source>
        <dbReference type="Proteomes" id="UP001597479"/>
    </source>
</evidence>
<dbReference type="RefSeq" id="WP_377185185.1">
    <property type="nucleotide sequence ID" value="NZ_JBHUOG010000002.1"/>
</dbReference>
<evidence type="ECO:0000256" key="2">
    <source>
        <dbReference type="ARBA" id="ARBA00022448"/>
    </source>
</evidence>
<accession>A0ABW5VUA1</accession>
<evidence type="ECO:0000256" key="3">
    <source>
        <dbReference type="ARBA" id="ARBA00022741"/>
    </source>
</evidence>
<gene>
    <name evidence="6" type="ORF">ACFS27_17035</name>
</gene>
<dbReference type="GO" id="GO:0005524">
    <property type="term" value="F:ATP binding"/>
    <property type="evidence" value="ECO:0007669"/>
    <property type="project" value="UniProtKB-KW"/>
</dbReference>
<dbReference type="PROSITE" id="PS00211">
    <property type="entry name" value="ABC_TRANSPORTER_1"/>
    <property type="match status" value="1"/>
</dbReference>
<keyword evidence="4 6" id="KW-0067">ATP-binding</keyword>
<comment type="similarity">
    <text evidence="1">Belongs to the ABC transporter superfamily.</text>
</comment>
<dbReference type="InterPro" id="IPR017871">
    <property type="entry name" value="ABC_transporter-like_CS"/>
</dbReference>
<dbReference type="PANTHER" id="PTHR43335">
    <property type="entry name" value="ABC TRANSPORTER, ATP-BINDING PROTEIN"/>
    <property type="match status" value="1"/>
</dbReference>
<dbReference type="InterPro" id="IPR027417">
    <property type="entry name" value="P-loop_NTPase"/>
</dbReference>
<dbReference type="Gene3D" id="3.40.50.300">
    <property type="entry name" value="P-loop containing nucleotide triphosphate hydrolases"/>
    <property type="match status" value="1"/>
</dbReference>
<evidence type="ECO:0000259" key="5">
    <source>
        <dbReference type="PROSITE" id="PS50893"/>
    </source>
</evidence>
<protein>
    <submittedName>
        <fullName evidence="6">ABC transporter ATP-binding protein</fullName>
    </submittedName>
</protein>
<dbReference type="InterPro" id="IPR003439">
    <property type="entry name" value="ABC_transporter-like_ATP-bd"/>
</dbReference>
<keyword evidence="3" id="KW-0547">Nucleotide-binding</keyword>
<dbReference type="Proteomes" id="UP001597479">
    <property type="component" value="Unassembled WGS sequence"/>
</dbReference>
<name>A0ABW5VUA1_9MICO</name>
<dbReference type="SUPFAM" id="SSF52540">
    <property type="entry name" value="P-loop containing nucleoside triphosphate hydrolases"/>
    <property type="match status" value="1"/>
</dbReference>
<evidence type="ECO:0000313" key="6">
    <source>
        <dbReference type="EMBL" id="MFD2795267.1"/>
    </source>
</evidence>
<dbReference type="PANTHER" id="PTHR43335:SF4">
    <property type="entry name" value="ABC TRANSPORTER, ATP-BINDING PROTEIN"/>
    <property type="match status" value="1"/>
</dbReference>